<dbReference type="RefSeq" id="WP_380136255.1">
    <property type="nucleotide sequence ID" value="NZ_JBHLUI010000006.1"/>
</dbReference>
<dbReference type="CDD" id="cd06261">
    <property type="entry name" value="TM_PBP2"/>
    <property type="match status" value="1"/>
</dbReference>
<keyword evidence="5 7" id="KW-1133">Transmembrane helix</keyword>
<feature type="transmembrane region" description="Helical" evidence="7">
    <location>
        <begin position="263"/>
        <end position="284"/>
    </location>
</feature>
<keyword evidence="6 7" id="KW-0472">Membrane</keyword>
<evidence type="ECO:0000259" key="9">
    <source>
        <dbReference type="PROSITE" id="PS50928"/>
    </source>
</evidence>
<feature type="transmembrane region" description="Helical" evidence="7">
    <location>
        <begin position="204"/>
        <end position="229"/>
    </location>
</feature>
<protein>
    <submittedName>
        <fullName evidence="10">Carbohydrate ABC transporter permease</fullName>
    </submittedName>
</protein>
<feature type="transmembrane region" description="Helical" evidence="7">
    <location>
        <begin position="163"/>
        <end position="183"/>
    </location>
</feature>
<keyword evidence="11" id="KW-1185">Reference proteome</keyword>
<evidence type="ECO:0000313" key="10">
    <source>
        <dbReference type="EMBL" id="MFB9375480.1"/>
    </source>
</evidence>
<dbReference type="EMBL" id="JBHMDM010000001">
    <property type="protein sequence ID" value="MFB9375480.1"/>
    <property type="molecule type" value="Genomic_DNA"/>
</dbReference>
<dbReference type="SUPFAM" id="SSF161098">
    <property type="entry name" value="MetI-like"/>
    <property type="match status" value="1"/>
</dbReference>
<dbReference type="InterPro" id="IPR000515">
    <property type="entry name" value="MetI-like"/>
</dbReference>
<evidence type="ECO:0000256" key="2">
    <source>
        <dbReference type="ARBA" id="ARBA00022448"/>
    </source>
</evidence>
<keyword evidence="2 7" id="KW-0813">Transport</keyword>
<proteinExistence type="inferred from homology"/>
<feature type="transmembrane region" description="Helical" evidence="7">
    <location>
        <begin position="30"/>
        <end position="52"/>
    </location>
</feature>
<feature type="compositionally biased region" description="Low complexity" evidence="8">
    <location>
        <begin position="1"/>
        <end position="16"/>
    </location>
</feature>
<name>A0ABV5LN02_9ACTN</name>
<evidence type="ECO:0000256" key="5">
    <source>
        <dbReference type="ARBA" id="ARBA00022989"/>
    </source>
</evidence>
<feature type="region of interest" description="Disordered" evidence="8">
    <location>
        <begin position="1"/>
        <end position="26"/>
    </location>
</feature>
<organism evidence="10 11">
    <name type="scientific">Kineococcus gynurae</name>
    <dbReference type="NCBI Taxonomy" id="452979"/>
    <lineage>
        <taxon>Bacteria</taxon>
        <taxon>Bacillati</taxon>
        <taxon>Actinomycetota</taxon>
        <taxon>Actinomycetes</taxon>
        <taxon>Kineosporiales</taxon>
        <taxon>Kineosporiaceae</taxon>
        <taxon>Kineococcus</taxon>
    </lineage>
</organism>
<evidence type="ECO:0000256" key="8">
    <source>
        <dbReference type="SAM" id="MobiDB-lite"/>
    </source>
</evidence>
<dbReference type="Gene3D" id="1.10.3720.10">
    <property type="entry name" value="MetI-like"/>
    <property type="match status" value="1"/>
</dbReference>
<feature type="transmembrane region" description="Helical" evidence="7">
    <location>
        <begin position="127"/>
        <end position="151"/>
    </location>
</feature>
<sequence length="298" mass="33216">MATTTEPVTGTETRSTSTPVQRPPRRSSGLLKHVGLVAFLLLMIYPLIWMIVSSFKPGNIVLTQPGLIPSEVTFDNYRDGWNALGRPFSWFFVNSLMVTVGSIVGNLISCSLAAYALARLEFRARKLYFGITLASVMLPLHVLVVPQYIFFSQLDLLNTYYPLLIPKFLATDAFFTFLMVQFIRTIPRELDQAASVDGAGPFRIFWSVILPLMKPALVTTTVFTFIWTWNDFFTPLIYLTSTDVYTVPVALNTMVNAETQSGVGPLFAMSLLSLVPVLIFFAVAQKYLIRGIATTGLK</sequence>
<comment type="subcellular location">
    <subcellularLocation>
        <location evidence="1 7">Cell membrane</location>
        <topology evidence="1 7">Multi-pass membrane protein</topology>
    </subcellularLocation>
</comment>
<evidence type="ECO:0000256" key="3">
    <source>
        <dbReference type="ARBA" id="ARBA00022475"/>
    </source>
</evidence>
<keyword evidence="3" id="KW-1003">Cell membrane</keyword>
<evidence type="ECO:0000256" key="6">
    <source>
        <dbReference type="ARBA" id="ARBA00023136"/>
    </source>
</evidence>
<dbReference type="PANTHER" id="PTHR43744:SF6">
    <property type="entry name" value="ABC TRANSPORTER PERMEASE PROTEIN YESQ-RELATED"/>
    <property type="match status" value="1"/>
</dbReference>
<evidence type="ECO:0000256" key="4">
    <source>
        <dbReference type="ARBA" id="ARBA00022692"/>
    </source>
</evidence>
<keyword evidence="4 7" id="KW-0812">Transmembrane</keyword>
<dbReference type="Pfam" id="PF00528">
    <property type="entry name" value="BPD_transp_1"/>
    <property type="match status" value="1"/>
</dbReference>
<dbReference type="PANTHER" id="PTHR43744">
    <property type="entry name" value="ABC TRANSPORTER PERMEASE PROTEIN MG189-RELATED-RELATED"/>
    <property type="match status" value="1"/>
</dbReference>
<gene>
    <name evidence="10" type="ORF">ACFFVI_00715</name>
</gene>
<feature type="domain" description="ABC transmembrane type-1" evidence="9">
    <location>
        <begin position="92"/>
        <end position="284"/>
    </location>
</feature>
<accession>A0ABV5LN02</accession>
<evidence type="ECO:0000256" key="7">
    <source>
        <dbReference type="RuleBase" id="RU363032"/>
    </source>
</evidence>
<dbReference type="InterPro" id="IPR035906">
    <property type="entry name" value="MetI-like_sf"/>
</dbReference>
<evidence type="ECO:0000256" key="1">
    <source>
        <dbReference type="ARBA" id="ARBA00004651"/>
    </source>
</evidence>
<dbReference type="PROSITE" id="PS50928">
    <property type="entry name" value="ABC_TM1"/>
    <property type="match status" value="1"/>
</dbReference>
<feature type="transmembrane region" description="Helical" evidence="7">
    <location>
        <begin position="88"/>
        <end position="115"/>
    </location>
</feature>
<evidence type="ECO:0000313" key="11">
    <source>
        <dbReference type="Proteomes" id="UP001589748"/>
    </source>
</evidence>
<comment type="caution">
    <text evidence="10">The sequence shown here is derived from an EMBL/GenBank/DDBJ whole genome shotgun (WGS) entry which is preliminary data.</text>
</comment>
<comment type="similarity">
    <text evidence="7">Belongs to the binding-protein-dependent transport system permease family.</text>
</comment>
<dbReference type="Proteomes" id="UP001589748">
    <property type="component" value="Unassembled WGS sequence"/>
</dbReference>
<reference evidence="10 11" key="1">
    <citation type="submission" date="2024-09" db="EMBL/GenBank/DDBJ databases">
        <authorList>
            <person name="Sun Q."/>
            <person name="Mori K."/>
        </authorList>
    </citation>
    <scope>NUCLEOTIDE SEQUENCE [LARGE SCALE GENOMIC DNA]</scope>
    <source>
        <strain evidence="10 11">TISTR 1856</strain>
    </source>
</reference>